<dbReference type="Gene3D" id="3.20.20.30">
    <property type="entry name" value="Luciferase-like domain"/>
    <property type="match status" value="1"/>
</dbReference>
<reference evidence="3" key="1">
    <citation type="journal article" date="2019" name="Int. J. Syst. Evol. Microbiol.">
        <title>The Global Catalogue of Microorganisms (GCM) 10K type strain sequencing project: providing services to taxonomists for standard genome sequencing and annotation.</title>
        <authorList>
            <consortium name="The Broad Institute Genomics Platform"/>
            <consortium name="The Broad Institute Genome Sequencing Center for Infectious Disease"/>
            <person name="Wu L."/>
            <person name="Ma J."/>
        </authorList>
    </citation>
    <scope>NUCLEOTIDE SEQUENCE [LARGE SCALE GENOMIC DNA]</scope>
    <source>
        <strain evidence="3">JCM 18304</strain>
    </source>
</reference>
<dbReference type="InterPro" id="IPR050766">
    <property type="entry name" value="Bact_Lucif_Oxidored"/>
</dbReference>
<name>A0ABP9SF81_9ACTN</name>
<organism evidence="2 3">
    <name type="scientific">Rugosimonospora acidiphila</name>
    <dbReference type="NCBI Taxonomy" id="556531"/>
    <lineage>
        <taxon>Bacteria</taxon>
        <taxon>Bacillati</taxon>
        <taxon>Actinomycetota</taxon>
        <taxon>Actinomycetes</taxon>
        <taxon>Micromonosporales</taxon>
        <taxon>Micromonosporaceae</taxon>
        <taxon>Rugosimonospora</taxon>
    </lineage>
</organism>
<dbReference type="InterPro" id="IPR019922">
    <property type="entry name" value="Lucif-like_OxRdatse_MSMEG_4141"/>
</dbReference>
<dbReference type="NCBIfam" id="TIGR03620">
    <property type="entry name" value="F420_MSMEG_4141"/>
    <property type="match status" value="1"/>
</dbReference>
<dbReference type="Proteomes" id="UP001501570">
    <property type="component" value="Unassembled WGS sequence"/>
</dbReference>
<feature type="domain" description="Luciferase-like" evidence="1">
    <location>
        <begin position="8"/>
        <end position="225"/>
    </location>
</feature>
<dbReference type="PANTHER" id="PTHR30137:SF18">
    <property type="entry name" value="CONSERVED PROTEIN"/>
    <property type="match status" value="1"/>
</dbReference>
<dbReference type="InterPro" id="IPR036661">
    <property type="entry name" value="Luciferase-like_sf"/>
</dbReference>
<proteinExistence type="predicted"/>
<dbReference type="RefSeq" id="WP_345635247.1">
    <property type="nucleotide sequence ID" value="NZ_BAABJQ010000022.1"/>
</dbReference>
<keyword evidence="3" id="KW-1185">Reference proteome</keyword>
<dbReference type="PANTHER" id="PTHR30137">
    <property type="entry name" value="LUCIFERASE-LIKE MONOOXYGENASE"/>
    <property type="match status" value="1"/>
</dbReference>
<dbReference type="InterPro" id="IPR011251">
    <property type="entry name" value="Luciferase-like_dom"/>
</dbReference>
<evidence type="ECO:0000313" key="3">
    <source>
        <dbReference type="Proteomes" id="UP001501570"/>
    </source>
</evidence>
<protein>
    <submittedName>
        <fullName evidence="2">LLM class F420-dependent oxidoreductase</fullName>
    </submittedName>
</protein>
<evidence type="ECO:0000313" key="2">
    <source>
        <dbReference type="EMBL" id="GAA5194729.1"/>
    </source>
</evidence>
<accession>A0ABP9SF81</accession>
<dbReference type="SUPFAM" id="SSF51679">
    <property type="entry name" value="Bacterial luciferase-like"/>
    <property type="match status" value="1"/>
</dbReference>
<comment type="caution">
    <text evidence="2">The sequence shown here is derived from an EMBL/GenBank/DDBJ whole genome shotgun (WGS) entry which is preliminary data.</text>
</comment>
<dbReference type="Pfam" id="PF00296">
    <property type="entry name" value="Bac_luciferase"/>
    <property type="match status" value="1"/>
</dbReference>
<evidence type="ECO:0000259" key="1">
    <source>
        <dbReference type="Pfam" id="PF00296"/>
    </source>
</evidence>
<dbReference type="EMBL" id="BAABJQ010000022">
    <property type="protein sequence ID" value="GAA5194729.1"/>
    <property type="molecule type" value="Genomic_DNA"/>
</dbReference>
<gene>
    <name evidence="2" type="ORF">GCM10023322_59850</name>
</gene>
<sequence length="300" mass="31910">MDIDLGPVGIWSPSFVWSGDGPGREQQRREAAVELDELGYGALWLGNAAGDLGLVEELLAATRRIVLATGIINIWAYPAADVAASLHRVAQRYPGRVLLGLGASHAPAVERLGRDYQRPLSELAHYLDGLDAASDPVPADGRVLAALGPRALELAARRSAGAHPYLTGPAHTELARRVLGSGPLLAPEQKVVLEPDRAAARAIARNHLSYYLVLPNYAQNFKRFGFTDEDLSGGGSDRLVDALYAYGIDGPDGVLARVGEHREAGADHVCVQVVTPDVDSAARTGGLARNQWRELAAALV</sequence>